<dbReference type="RefSeq" id="XP_005781076.1">
    <property type="nucleotide sequence ID" value="XM_005781019.1"/>
</dbReference>
<proteinExistence type="predicted"/>
<dbReference type="KEGG" id="ehx:EMIHUDRAFT_234795"/>
<dbReference type="HOGENOM" id="CLU_1550425_0_0_1"/>
<dbReference type="EnsemblProtists" id="EOD28647">
    <property type="protein sequence ID" value="EOD28647"/>
    <property type="gene ID" value="EMIHUDRAFT_234795"/>
</dbReference>
<dbReference type="GeneID" id="17280762"/>
<sequence length="173" mass="18993">MAGRVSRFRSSWAPCPPSFTDSLGSEVTPRPSFIESEGFDVQYDEPSFLENALARCVPPCLPRCVDGVAERLSARDAEADRALERRAGEAWQTLACGLLDRERTQARAPYKPLRSHAQPTNQASTADLLSMLPPMRDVASADLLSSMRLSTVRGKCVDELIQSDPFSTARGLH</sequence>
<keyword evidence="2" id="KW-1185">Reference proteome</keyword>
<organism evidence="1 2">
    <name type="scientific">Emiliania huxleyi (strain CCMP1516)</name>
    <dbReference type="NCBI Taxonomy" id="280463"/>
    <lineage>
        <taxon>Eukaryota</taxon>
        <taxon>Haptista</taxon>
        <taxon>Haptophyta</taxon>
        <taxon>Prymnesiophyceae</taxon>
        <taxon>Isochrysidales</taxon>
        <taxon>Noelaerhabdaceae</taxon>
        <taxon>Emiliania</taxon>
    </lineage>
</organism>
<accession>A0A0D3JYR2</accession>
<dbReference type="KEGG" id="ehx:EMIHUDRAFT_201614"/>
<dbReference type="AlphaFoldDB" id="A0A0D3JYR2"/>
<dbReference type="EnsemblProtists" id="EOD35492">
    <property type="protein sequence ID" value="EOD35492"/>
    <property type="gene ID" value="EMIHUDRAFT_201614"/>
</dbReference>
<dbReference type="Proteomes" id="UP000013827">
    <property type="component" value="Unassembled WGS sequence"/>
</dbReference>
<evidence type="ECO:0000313" key="1">
    <source>
        <dbReference type="EnsemblProtists" id="EOD28647"/>
    </source>
</evidence>
<name>A0A0D3JYR2_EMIH1</name>
<reference evidence="1" key="2">
    <citation type="submission" date="2024-10" db="UniProtKB">
        <authorList>
            <consortium name="EnsemblProtists"/>
        </authorList>
    </citation>
    <scope>IDENTIFICATION</scope>
</reference>
<dbReference type="PaxDb" id="2903-EOD28647"/>
<protein>
    <submittedName>
        <fullName evidence="1">Uncharacterized protein</fullName>
    </submittedName>
</protein>
<dbReference type="RefSeq" id="XP_005787921.1">
    <property type="nucleotide sequence ID" value="XM_005787864.1"/>
</dbReference>
<dbReference type="GeneID" id="17274192"/>
<reference evidence="2" key="1">
    <citation type="journal article" date="2013" name="Nature">
        <title>Pan genome of the phytoplankton Emiliania underpins its global distribution.</title>
        <authorList>
            <person name="Read B.A."/>
            <person name="Kegel J."/>
            <person name="Klute M.J."/>
            <person name="Kuo A."/>
            <person name="Lefebvre S.C."/>
            <person name="Maumus F."/>
            <person name="Mayer C."/>
            <person name="Miller J."/>
            <person name="Monier A."/>
            <person name="Salamov A."/>
            <person name="Young J."/>
            <person name="Aguilar M."/>
            <person name="Claverie J.M."/>
            <person name="Frickenhaus S."/>
            <person name="Gonzalez K."/>
            <person name="Herman E.K."/>
            <person name="Lin Y.C."/>
            <person name="Napier J."/>
            <person name="Ogata H."/>
            <person name="Sarno A.F."/>
            <person name="Shmutz J."/>
            <person name="Schroeder D."/>
            <person name="de Vargas C."/>
            <person name="Verret F."/>
            <person name="von Dassow P."/>
            <person name="Valentin K."/>
            <person name="Van de Peer Y."/>
            <person name="Wheeler G."/>
            <person name="Dacks J.B."/>
            <person name="Delwiche C.F."/>
            <person name="Dyhrman S.T."/>
            <person name="Glockner G."/>
            <person name="John U."/>
            <person name="Richards T."/>
            <person name="Worden A.Z."/>
            <person name="Zhang X."/>
            <person name="Grigoriev I.V."/>
            <person name="Allen A.E."/>
            <person name="Bidle K."/>
            <person name="Borodovsky M."/>
            <person name="Bowler C."/>
            <person name="Brownlee C."/>
            <person name="Cock J.M."/>
            <person name="Elias M."/>
            <person name="Gladyshev V.N."/>
            <person name="Groth M."/>
            <person name="Guda C."/>
            <person name="Hadaegh A."/>
            <person name="Iglesias-Rodriguez M.D."/>
            <person name="Jenkins J."/>
            <person name="Jones B.M."/>
            <person name="Lawson T."/>
            <person name="Leese F."/>
            <person name="Lindquist E."/>
            <person name="Lobanov A."/>
            <person name="Lomsadze A."/>
            <person name="Malik S.B."/>
            <person name="Marsh M.E."/>
            <person name="Mackinder L."/>
            <person name="Mock T."/>
            <person name="Mueller-Roeber B."/>
            <person name="Pagarete A."/>
            <person name="Parker M."/>
            <person name="Probert I."/>
            <person name="Quesneville H."/>
            <person name="Raines C."/>
            <person name="Rensing S.A."/>
            <person name="Riano-Pachon D.M."/>
            <person name="Richier S."/>
            <person name="Rokitta S."/>
            <person name="Shiraiwa Y."/>
            <person name="Soanes D.M."/>
            <person name="van der Giezen M."/>
            <person name="Wahlund T.M."/>
            <person name="Williams B."/>
            <person name="Wilson W."/>
            <person name="Wolfe G."/>
            <person name="Wurch L.L."/>
        </authorList>
    </citation>
    <scope>NUCLEOTIDE SEQUENCE</scope>
</reference>
<evidence type="ECO:0000313" key="2">
    <source>
        <dbReference type="Proteomes" id="UP000013827"/>
    </source>
</evidence>